<feature type="domain" description="Phosphofructokinase" evidence="12">
    <location>
        <begin position="119"/>
        <end position="342"/>
    </location>
</feature>
<dbReference type="OMA" id="SRIHFRG"/>
<comment type="catalytic activity">
    <reaction evidence="10">
        <text>beta-D-fructose 6-phosphate + ATP = beta-D-fructose 1,6-bisphosphate + ADP + H(+)</text>
        <dbReference type="Rhea" id="RHEA:16109"/>
        <dbReference type="ChEBI" id="CHEBI:15378"/>
        <dbReference type="ChEBI" id="CHEBI:30616"/>
        <dbReference type="ChEBI" id="CHEBI:32966"/>
        <dbReference type="ChEBI" id="CHEBI:57634"/>
        <dbReference type="ChEBI" id="CHEBI:456216"/>
        <dbReference type="EC" id="2.7.1.11"/>
    </reaction>
</comment>
<dbReference type="GO" id="GO:0046872">
    <property type="term" value="F:metal ion binding"/>
    <property type="evidence" value="ECO:0007669"/>
    <property type="project" value="UniProtKB-KW"/>
</dbReference>
<dbReference type="UniPathway" id="UPA00109">
    <property type="reaction ID" value="UER00182"/>
</dbReference>
<keyword evidence="4" id="KW-0479">Metal-binding</keyword>
<evidence type="ECO:0000256" key="10">
    <source>
        <dbReference type="ARBA" id="ARBA00048070"/>
    </source>
</evidence>
<dbReference type="RefSeq" id="XP_009492382.1">
    <property type="nucleotide sequence ID" value="XM_009494107.1"/>
</dbReference>
<evidence type="ECO:0000313" key="13">
    <source>
        <dbReference type="EMBL" id="KCV72681.1"/>
    </source>
</evidence>
<evidence type="ECO:0000256" key="6">
    <source>
        <dbReference type="ARBA" id="ARBA00022777"/>
    </source>
</evidence>
<dbReference type="GO" id="GO:0006002">
    <property type="term" value="P:fructose 6-phosphate metabolic process"/>
    <property type="evidence" value="ECO:0007669"/>
    <property type="project" value="InterPro"/>
</dbReference>
<dbReference type="InterPro" id="IPR050929">
    <property type="entry name" value="PFKA"/>
</dbReference>
<keyword evidence="3" id="KW-0808">Transferase</keyword>
<protein>
    <recommendedName>
        <fullName evidence="12">Phosphofructokinase domain-containing protein</fullName>
    </recommendedName>
</protein>
<dbReference type="STRING" id="691883.A0A058ZFF1"/>
<dbReference type="InterPro" id="IPR012004">
    <property type="entry name" value="PyroP-dep_PFK_TP0108"/>
</dbReference>
<evidence type="ECO:0000256" key="9">
    <source>
        <dbReference type="ARBA" id="ARBA00023152"/>
    </source>
</evidence>
<dbReference type="FunFam" id="3.40.50.450:FF:000002">
    <property type="entry name" value="ATP-dependent 6-phosphofructokinase"/>
    <property type="match status" value="1"/>
</dbReference>
<dbReference type="InterPro" id="IPR000023">
    <property type="entry name" value="Phosphofructokinase_dom"/>
</dbReference>
<evidence type="ECO:0000259" key="12">
    <source>
        <dbReference type="Pfam" id="PF00365"/>
    </source>
</evidence>
<evidence type="ECO:0000256" key="11">
    <source>
        <dbReference type="SAM" id="MobiDB-lite"/>
    </source>
</evidence>
<evidence type="ECO:0000256" key="8">
    <source>
        <dbReference type="ARBA" id="ARBA00022842"/>
    </source>
</evidence>
<organism evidence="13">
    <name type="scientific">Fonticula alba</name>
    <name type="common">Slime mold</name>
    <dbReference type="NCBI Taxonomy" id="691883"/>
    <lineage>
        <taxon>Eukaryota</taxon>
        <taxon>Rotosphaerida</taxon>
        <taxon>Fonticulaceae</taxon>
        <taxon>Fonticula</taxon>
    </lineage>
</organism>
<feature type="compositionally biased region" description="Polar residues" evidence="11">
    <location>
        <begin position="66"/>
        <end position="84"/>
    </location>
</feature>
<dbReference type="AlphaFoldDB" id="A0A058ZFF1"/>
<feature type="region of interest" description="Disordered" evidence="11">
    <location>
        <begin position="66"/>
        <end position="86"/>
    </location>
</feature>
<evidence type="ECO:0000256" key="4">
    <source>
        <dbReference type="ARBA" id="ARBA00022723"/>
    </source>
</evidence>
<dbReference type="GO" id="GO:0005737">
    <property type="term" value="C:cytoplasm"/>
    <property type="evidence" value="ECO:0007669"/>
    <property type="project" value="UniProtKB-ARBA"/>
</dbReference>
<comment type="function">
    <text evidence="2">Catalyzes the phosphorylation of D-fructose 6-phosphate to fructose 1,6-bisphosphate by ATP, the first committing step of glycolysis.</text>
</comment>
<keyword evidence="14" id="KW-1185">Reference proteome</keyword>
<evidence type="ECO:0000256" key="2">
    <source>
        <dbReference type="ARBA" id="ARBA00002659"/>
    </source>
</evidence>
<comment type="cofactor">
    <cofactor evidence="1">
        <name>Mg(2+)</name>
        <dbReference type="ChEBI" id="CHEBI:18420"/>
    </cofactor>
</comment>
<dbReference type="InterPro" id="IPR022953">
    <property type="entry name" value="ATP_PFK"/>
</dbReference>
<proteinExistence type="predicted"/>
<dbReference type="GO" id="GO:0003872">
    <property type="term" value="F:6-phosphofructokinase activity"/>
    <property type="evidence" value="ECO:0007669"/>
    <property type="project" value="UniProtKB-EC"/>
</dbReference>
<dbReference type="Pfam" id="PF00365">
    <property type="entry name" value="PFK"/>
    <property type="match status" value="1"/>
</dbReference>
<sequence length="541" mass="57815">MPLHYTLGATQTQFSLDTDSFRVDHLGQRTVPSPLDRGVARVRDLADGVLLDATVLLTSASGADCTNSGTGHSVAQTSGSSTGYSPELAASREDHAVPCFLEKAGPRDQLFFDPAKSTAAIVTCGGLCPGLNNVIRAIALCCYYRYGVRRVIGIPYGYDGMSLARPESCLRPDGTLGGVVELTPAAVKDIHKLGGSILGSSRGRQSITDMVDFLQAHNVQMLFTIGGDGTQKGAAAIHEEARARGYPLSVVGVPKTIDNDLLYVERSFGFDTAVELAQSALNAAHEEARGYRNGIGLVRLMGRDSGFIALHAALASADVNVLLLPEVTFKMEWLLDYLESRLRGRPGQDTAGCAIERPNKAWPFGDTPADLDLVPDAPAGASAALSSQANCSLPHQHPIPMQPHCLIVVSEGAGQNLMSGERERDPSGNVRHLDIGLFLKEEIAKGLDARGIKTSIKYIDPSYMIRAAPANPNDALFCTLLAHNAVHAALAGKTNLLIGKVNGEFVHVPIHKAVEHRRKVDVNAPQYQAYLNNSGQPFELK</sequence>
<dbReference type="Gene3D" id="3.40.50.450">
    <property type="match status" value="1"/>
</dbReference>
<name>A0A058ZFF1_FONAL</name>
<keyword evidence="8" id="KW-0460">Magnesium</keyword>
<keyword evidence="9" id="KW-0324">Glycolysis</keyword>
<dbReference type="PIRSF" id="PIRSF000534">
    <property type="entry name" value="PPi_PFK_TP0108"/>
    <property type="match status" value="1"/>
</dbReference>
<keyword evidence="5" id="KW-0547">Nucleotide-binding</keyword>
<evidence type="ECO:0000256" key="1">
    <source>
        <dbReference type="ARBA" id="ARBA00001946"/>
    </source>
</evidence>
<keyword evidence="7" id="KW-0067">ATP-binding</keyword>
<evidence type="ECO:0000256" key="3">
    <source>
        <dbReference type="ARBA" id="ARBA00022679"/>
    </source>
</evidence>
<dbReference type="OrthoDB" id="537915at2759"/>
<dbReference type="GeneID" id="20524986"/>
<evidence type="ECO:0000256" key="5">
    <source>
        <dbReference type="ARBA" id="ARBA00022741"/>
    </source>
</evidence>
<reference evidence="13" key="1">
    <citation type="submission" date="2013-04" db="EMBL/GenBank/DDBJ databases">
        <title>The Genome Sequence of Fonticula alba ATCC 38817.</title>
        <authorList>
            <consortium name="The Broad Institute Genomics Platform"/>
            <person name="Russ C."/>
            <person name="Cuomo C."/>
            <person name="Burger G."/>
            <person name="Gray M.W."/>
            <person name="Holland P.W.H."/>
            <person name="King N."/>
            <person name="Lang F.B.F."/>
            <person name="Roger A.J."/>
            <person name="Ruiz-Trillo I."/>
            <person name="Brown M."/>
            <person name="Walker B."/>
            <person name="Young S."/>
            <person name="Zeng Q."/>
            <person name="Gargeya S."/>
            <person name="Fitzgerald M."/>
            <person name="Haas B."/>
            <person name="Abouelleil A."/>
            <person name="Allen A.W."/>
            <person name="Alvarado L."/>
            <person name="Arachchi H.M."/>
            <person name="Berlin A.M."/>
            <person name="Chapman S.B."/>
            <person name="Gainer-Dewar J."/>
            <person name="Goldberg J."/>
            <person name="Griggs A."/>
            <person name="Gujja S."/>
            <person name="Hansen M."/>
            <person name="Howarth C."/>
            <person name="Imamovic A."/>
            <person name="Ireland A."/>
            <person name="Larimer J."/>
            <person name="McCowan C."/>
            <person name="Murphy C."/>
            <person name="Pearson M."/>
            <person name="Poon T.W."/>
            <person name="Priest M."/>
            <person name="Roberts A."/>
            <person name="Saif S."/>
            <person name="Shea T."/>
            <person name="Sisk P."/>
            <person name="Sykes S."/>
            <person name="Wortman J."/>
            <person name="Nusbaum C."/>
            <person name="Birren B."/>
        </authorList>
    </citation>
    <scope>NUCLEOTIDE SEQUENCE [LARGE SCALE GENOMIC DNA]</scope>
    <source>
        <strain evidence="13">ATCC 38817</strain>
    </source>
</reference>
<dbReference type="Gene3D" id="3.40.50.460">
    <property type="entry name" value="Phosphofructokinase domain"/>
    <property type="match status" value="1"/>
</dbReference>
<dbReference type="EMBL" id="KB932201">
    <property type="protein sequence ID" value="KCV72681.1"/>
    <property type="molecule type" value="Genomic_DNA"/>
</dbReference>
<accession>A0A058ZFF1</accession>
<dbReference type="PANTHER" id="PTHR45770">
    <property type="entry name" value="ATP-DEPENDENT 6-PHOSPHOFRUCTOKINASE 1"/>
    <property type="match status" value="1"/>
</dbReference>
<dbReference type="GO" id="GO:0005524">
    <property type="term" value="F:ATP binding"/>
    <property type="evidence" value="ECO:0007669"/>
    <property type="project" value="UniProtKB-KW"/>
</dbReference>
<evidence type="ECO:0000313" key="14">
    <source>
        <dbReference type="Proteomes" id="UP000030693"/>
    </source>
</evidence>
<evidence type="ECO:0000256" key="7">
    <source>
        <dbReference type="ARBA" id="ARBA00022840"/>
    </source>
</evidence>
<dbReference type="SUPFAM" id="SSF53784">
    <property type="entry name" value="Phosphofructokinase"/>
    <property type="match status" value="2"/>
</dbReference>
<dbReference type="Proteomes" id="UP000030693">
    <property type="component" value="Unassembled WGS sequence"/>
</dbReference>
<dbReference type="PRINTS" id="PR00476">
    <property type="entry name" value="PHFRCTKINASE"/>
</dbReference>
<gene>
    <name evidence="13" type="ORF">H696_00261</name>
</gene>
<keyword evidence="6" id="KW-0418">Kinase</keyword>
<dbReference type="eggNOG" id="KOG2440">
    <property type="taxonomic scope" value="Eukaryota"/>
</dbReference>
<dbReference type="InterPro" id="IPR035966">
    <property type="entry name" value="PKF_sf"/>
</dbReference>